<dbReference type="PANTHER" id="PTHR21445:SF0">
    <property type="entry name" value="APURINIC-APYRIMIDINIC ENDONUCLEASE"/>
    <property type="match status" value="1"/>
</dbReference>
<feature type="binding site" evidence="7">
    <location>
        <position position="181"/>
    </location>
    <ligand>
        <name>Zn(2+)</name>
        <dbReference type="ChEBI" id="CHEBI:29105"/>
        <label>3</label>
    </ligand>
</feature>
<evidence type="ECO:0000313" key="10">
    <source>
        <dbReference type="Proteomes" id="UP001523566"/>
    </source>
</evidence>
<feature type="binding site" evidence="7">
    <location>
        <position position="226"/>
    </location>
    <ligand>
        <name>Zn(2+)</name>
        <dbReference type="ChEBI" id="CHEBI:29105"/>
        <label>3</label>
    </ligand>
</feature>
<keyword evidence="4 7" id="KW-0378">Hydrolase</keyword>
<evidence type="ECO:0000313" key="9">
    <source>
        <dbReference type="EMBL" id="MCP1101727.1"/>
    </source>
</evidence>
<dbReference type="PROSITE" id="PS00730">
    <property type="entry name" value="AP_NUCLEASE_F2_2"/>
    <property type="match status" value="1"/>
</dbReference>
<evidence type="ECO:0000256" key="4">
    <source>
        <dbReference type="ARBA" id="ARBA00022801"/>
    </source>
</evidence>
<keyword evidence="7" id="KW-0540">Nuclease</keyword>
<feature type="binding site" evidence="7">
    <location>
        <position position="178"/>
    </location>
    <ligand>
        <name>Zn(2+)</name>
        <dbReference type="ChEBI" id="CHEBI:29105"/>
        <label>2</label>
    </ligand>
</feature>
<keyword evidence="10" id="KW-1185">Reference proteome</keyword>
<evidence type="ECO:0000256" key="5">
    <source>
        <dbReference type="ARBA" id="ARBA00022833"/>
    </source>
</evidence>
<evidence type="ECO:0000256" key="1">
    <source>
        <dbReference type="ARBA" id="ARBA00005340"/>
    </source>
</evidence>
<dbReference type="PANTHER" id="PTHR21445">
    <property type="entry name" value="ENDONUCLEASE IV ENDODEOXYRIBONUCLEASE IV"/>
    <property type="match status" value="1"/>
</dbReference>
<feature type="binding site" evidence="7">
    <location>
        <position position="213"/>
    </location>
    <ligand>
        <name>Zn(2+)</name>
        <dbReference type="ChEBI" id="CHEBI:29105"/>
        <label>2</label>
    </ligand>
</feature>
<evidence type="ECO:0000256" key="6">
    <source>
        <dbReference type="ARBA" id="ARBA00023204"/>
    </source>
</evidence>
<comment type="similarity">
    <text evidence="1 7">Belongs to the AP endonuclease 2 family.</text>
</comment>
<feature type="domain" description="Xylose isomerase-like TIM barrel" evidence="8">
    <location>
        <begin position="22"/>
        <end position="274"/>
    </location>
</feature>
<dbReference type="SMART" id="SM00518">
    <property type="entry name" value="AP2Ec"/>
    <property type="match status" value="1"/>
</dbReference>
<dbReference type="Pfam" id="PF01261">
    <property type="entry name" value="AP_endonuc_2"/>
    <property type="match status" value="1"/>
</dbReference>
<keyword evidence="5 7" id="KW-0862">Zinc</keyword>
<keyword evidence="6 7" id="KW-0234">DNA repair</keyword>
<feature type="binding site" evidence="7">
    <location>
        <position position="109"/>
    </location>
    <ligand>
        <name>Zn(2+)</name>
        <dbReference type="ChEBI" id="CHEBI:29105"/>
        <label>1</label>
    </ligand>
</feature>
<comment type="catalytic activity">
    <reaction evidence="7">
        <text>Endonucleolytic cleavage to 5'-phosphooligonucleotide end-products.</text>
        <dbReference type="EC" id="3.1.21.2"/>
    </reaction>
</comment>
<gene>
    <name evidence="7" type="primary">nfo</name>
    <name evidence="9" type="ORF">NK125_04765</name>
</gene>
<comment type="function">
    <text evidence="7">Endonuclease IV plays a role in DNA repair. It cleaves phosphodiester bonds at apurinic or apyrimidinic (AP) sites, generating a 3'-hydroxyl group and a 5'-terminal sugar phosphate.</text>
</comment>
<dbReference type="Gene3D" id="3.20.20.150">
    <property type="entry name" value="Divalent-metal-dependent TIM barrel enzymes"/>
    <property type="match status" value="1"/>
</dbReference>
<dbReference type="InterPro" id="IPR036237">
    <property type="entry name" value="Xyl_isomerase-like_sf"/>
</dbReference>
<keyword evidence="7" id="KW-0255">Endonuclease</keyword>
<keyword evidence="3 7" id="KW-0227">DNA damage</keyword>
<dbReference type="EMBL" id="JAMZFW010000005">
    <property type="protein sequence ID" value="MCP1101727.1"/>
    <property type="molecule type" value="Genomic_DNA"/>
</dbReference>
<reference evidence="9 10" key="1">
    <citation type="journal article" date="2022" name="Genome Biol. Evol.">
        <title>Host diet, physiology and behaviors set the stage for Lachnospiraceae cladogenesis.</title>
        <authorList>
            <person name="Vera-Ponce De Leon A."/>
            <person name="Schneider M."/>
            <person name="Jahnes B.C."/>
            <person name="Sadowski V."/>
            <person name="Camuy-Velez L.A."/>
            <person name="Duan J."/>
            <person name="Sabree Z.L."/>
        </authorList>
    </citation>
    <scope>NUCLEOTIDE SEQUENCE [LARGE SCALE GENOMIC DNA]</scope>
    <source>
        <strain evidence="9 10">PAL113</strain>
    </source>
</reference>
<evidence type="ECO:0000259" key="8">
    <source>
        <dbReference type="Pfam" id="PF01261"/>
    </source>
</evidence>
<feature type="binding site" evidence="7">
    <location>
        <position position="228"/>
    </location>
    <ligand>
        <name>Zn(2+)</name>
        <dbReference type="ChEBI" id="CHEBI:29105"/>
        <label>3</label>
    </ligand>
</feature>
<dbReference type="Proteomes" id="UP001523566">
    <property type="component" value="Unassembled WGS sequence"/>
</dbReference>
<accession>A0ABT1E7C1</accession>
<dbReference type="RefSeq" id="WP_262065516.1">
    <property type="nucleotide sequence ID" value="NZ_JAMXOD010000005.1"/>
</dbReference>
<feature type="binding site" evidence="7">
    <location>
        <position position="144"/>
    </location>
    <ligand>
        <name>Zn(2+)</name>
        <dbReference type="ChEBI" id="CHEBI:29105"/>
        <label>2</label>
    </ligand>
</feature>
<evidence type="ECO:0000256" key="3">
    <source>
        <dbReference type="ARBA" id="ARBA00022763"/>
    </source>
</evidence>
<dbReference type="InterPro" id="IPR018246">
    <property type="entry name" value="AP_endonuc_F2_Zn_BS"/>
</dbReference>
<keyword evidence="2 7" id="KW-0479">Metal-binding</keyword>
<comment type="caution">
    <text evidence="9">The sequence shown here is derived from an EMBL/GenBank/DDBJ whole genome shotgun (WGS) entry which is preliminary data.</text>
</comment>
<proteinExistence type="inferred from homology"/>
<feature type="binding site" evidence="7">
    <location>
        <position position="69"/>
    </location>
    <ligand>
        <name>Zn(2+)</name>
        <dbReference type="ChEBI" id="CHEBI:29105"/>
        <label>1</label>
    </ligand>
</feature>
<feature type="binding site" evidence="7">
    <location>
        <position position="144"/>
    </location>
    <ligand>
        <name>Zn(2+)</name>
        <dbReference type="ChEBI" id="CHEBI:29105"/>
        <label>1</label>
    </ligand>
</feature>
<feature type="binding site" evidence="7">
    <location>
        <position position="258"/>
    </location>
    <ligand>
        <name>Zn(2+)</name>
        <dbReference type="ChEBI" id="CHEBI:29105"/>
        <label>2</label>
    </ligand>
</feature>
<dbReference type="HAMAP" id="MF_00152">
    <property type="entry name" value="Nfo"/>
    <property type="match status" value="1"/>
</dbReference>
<sequence length="280" mass="31877">MGKLRIGCHLSSGKGFLHMGEDAVKIGANTFQFFTRNPRGSKAKAIDEEDIKKYRAYAKKHDIEKILAHAPYTLNPASADEKVRDFAYMTIKDDLMRMEYLPGNCYNFHPGSYTKATKEEGIDKIIRLLNNVLYKELQTTVLLETMSGKGTEIGRTFEELAEIIEGVRLKEHIGVCLDTCHIYDGGYDIKNHLEDVIQEFDNIVGLDKLKAIHLNDSKNPFSSHKDRHEKLGEGSLGIETFRHIINHPKLQGIPCYLETPNELEGYQEEIAKLKGMWYIS</sequence>
<dbReference type="CDD" id="cd00019">
    <property type="entry name" value="AP2Ec"/>
    <property type="match status" value="1"/>
</dbReference>
<evidence type="ECO:0000256" key="7">
    <source>
        <dbReference type="HAMAP-Rule" id="MF_00152"/>
    </source>
</evidence>
<dbReference type="InterPro" id="IPR013022">
    <property type="entry name" value="Xyl_isomerase-like_TIM-brl"/>
</dbReference>
<dbReference type="SUPFAM" id="SSF51658">
    <property type="entry name" value="Xylose isomerase-like"/>
    <property type="match status" value="1"/>
</dbReference>
<evidence type="ECO:0000256" key="2">
    <source>
        <dbReference type="ARBA" id="ARBA00022723"/>
    </source>
</evidence>
<dbReference type="EC" id="3.1.21.2" evidence="7"/>
<comment type="cofactor">
    <cofactor evidence="7">
        <name>Zn(2+)</name>
        <dbReference type="ChEBI" id="CHEBI:29105"/>
    </cofactor>
    <text evidence="7">Binds 3 Zn(2+) ions.</text>
</comment>
<dbReference type="InterPro" id="IPR001719">
    <property type="entry name" value="AP_endonuc_2"/>
</dbReference>
<dbReference type="PROSITE" id="PS51432">
    <property type="entry name" value="AP_NUCLEASE_F2_4"/>
    <property type="match status" value="1"/>
</dbReference>
<protein>
    <recommendedName>
        <fullName evidence="7">Probable endonuclease 4</fullName>
        <ecNumber evidence="7">3.1.21.2</ecNumber>
    </recommendedName>
    <alternativeName>
        <fullName evidence="7">Endodeoxyribonuclease IV</fullName>
    </alternativeName>
    <alternativeName>
        <fullName evidence="7">Endonuclease IV</fullName>
    </alternativeName>
</protein>
<organism evidence="9 10">
    <name type="scientific">Aequitasia blattaphilus</name>
    <dbReference type="NCBI Taxonomy" id="2949332"/>
    <lineage>
        <taxon>Bacteria</taxon>
        <taxon>Bacillati</taxon>
        <taxon>Bacillota</taxon>
        <taxon>Clostridia</taxon>
        <taxon>Lachnospirales</taxon>
        <taxon>Lachnospiraceae</taxon>
        <taxon>Aequitasia</taxon>
    </lineage>
</organism>
<name>A0ABT1E7C1_9FIRM</name>
<dbReference type="NCBIfam" id="TIGR00587">
    <property type="entry name" value="nfo"/>
    <property type="match status" value="1"/>
</dbReference>